<dbReference type="SUPFAM" id="SSF81301">
    <property type="entry name" value="Nucleotidyltransferase"/>
    <property type="match status" value="1"/>
</dbReference>
<organism evidence="5 6">
    <name type="scientific">Legionella maceachernii</name>
    <dbReference type="NCBI Taxonomy" id="466"/>
    <lineage>
        <taxon>Bacteria</taxon>
        <taxon>Pseudomonadati</taxon>
        <taxon>Pseudomonadota</taxon>
        <taxon>Gammaproteobacteria</taxon>
        <taxon>Legionellales</taxon>
        <taxon>Legionellaceae</taxon>
        <taxon>Legionella</taxon>
    </lineage>
</organism>
<dbReference type="Pfam" id="PF14716">
    <property type="entry name" value="HHH_8"/>
    <property type="match status" value="1"/>
</dbReference>
<dbReference type="STRING" id="466.Lmac_1316"/>
<dbReference type="InterPro" id="IPR043519">
    <property type="entry name" value="NT_sf"/>
</dbReference>
<dbReference type="EMBL" id="LNYL01000033">
    <property type="protein sequence ID" value="KTD27068.1"/>
    <property type="molecule type" value="Genomic_DNA"/>
</dbReference>
<keyword evidence="5" id="KW-0269">Exonuclease</keyword>
<dbReference type="InterPro" id="IPR016195">
    <property type="entry name" value="Pol/histidinol_Pase-like"/>
</dbReference>
<keyword evidence="2" id="KW-0548">Nucleotidyltransferase</keyword>
<dbReference type="RefSeq" id="WP_058452094.1">
    <property type="nucleotide sequence ID" value="NZ_CAAAIB010000009.1"/>
</dbReference>
<dbReference type="InterPro" id="IPR022311">
    <property type="entry name" value="PolX-like"/>
</dbReference>
<keyword evidence="6" id="KW-1185">Reference proteome</keyword>
<dbReference type="InterPro" id="IPR010996">
    <property type="entry name" value="HHH_MUS81"/>
</dbReference>
<dbReference type="PANTHER" id="PTHR36928:SF1">
    <property type="entry name" value="PHOSPHATASE YCDX-RELATED"/>
    <property type="match status" value="1"/>
</dbReference>
<dbReference type="InterPro" id="IPR027421">
    <property type="entry name" value="DNA_pol_lamdba_lyase_dom_sf"/>
</dbReference>
<evidence type="ECO:0000313" key="6">
    <source>
        <dbReference type="Proteomes" id="UP000054908"/>
    </source>
</evidence>
<dbReference type="GO" id="GO:0004527">
    <property type="term" value="F:exonuclease activity"/>
    <property type="evidence" value="ECO:0007669"/>
    <property type="project" value="UniProtKB-KW"/>
</dbReference>
<dbReference type="PIRSF" id="PIRSF005047">
    <property type="entry name" value="UCP005047_YshC"/>
    <property type="match status" value="1"/>
</dbReference>
<dbReference type="Gene3D" id="3.30.210.10">
    <property type="entry name" value="DNA polymerase, thumb domain"/>
    <property type="match status" value="1"/>
</dbReference>
<dbReference type="CDD" id="cd07436">
    <property type="entry name" value="PHP_PolX"/>
    <property type="match status" value="1"/>
</dbReference>
<keyword evidence="1" id="KW-0808">Transferase</keyword>
<dbReference type="Gene3D" id="3.30.460.10">
    <property type="entry name" value="Beta Polymerase, domain 2"/>
    <property type="match status" value="1"/>
</dbReference>
<name>A0A0W0W3W2_9GAMM</name>
<evidence type="ECO:0000256" key="2">
    <source>
        <dbReference type="ARBA" id="ARBA00022695"/>
    </source>
</evidence>
<proteinExistence type="predicted"/>
<dbReference type="Proteomes" id="UP000054908">
    <property type="component" value="Unassembled WGS sequence"/>
</dbReference>
<dbReference type="Pfam" id="PF14791">
    <property type="entry name" value="DNA_pol_B_thumb"/>
    <property type="match status" value="1"/>
</dbReference>
<feature type="domain" description="DNA-directed DNA polymerase X" evidence="4">
    <location>
        <begin position="3"/>
        <end position="307"/>
    </location>
</feature>
<dbReference type="AlphaFoldDB" id="A0A0W0W3W2"/>
<keyword evidence="5" id="KW-0540">Nuclease</keyword>
<dbReference type="GO" id="GO:0003887">
    <property type="term" value="F:DNA-directed DNA polymerase activity"/>
    <property type="evidence" value="ECO:0007669"/>
    <property type="project" value="InterPro"/>
</dbReference>
<dbReference type="GO" id="GO:0003677">
    <property type="term" value="F:DNA binding"/>
    <property type="evidence" value="ECO:0007669"/>
    <property type="project" value="InterPro"/>
</dbReference>
<dbReference type="Pfam" id="PF02811">
    <property type="entry name" value="PHP"/>
    <property type="match status" value="1"/>
</dbReference>
<dbReference type="SUPFAM" id="SSF89550">
    <property type="entry name" value="PHP domain-like"/>
    <property type="match status" value="1"/>
</dbReference>
<dbReference type="InterPro" id="IPR003141">
    <property type="entry name" value="Pol/His_phosphatase_N"/>
</dbReference>
<dbReference type="Gene3D" id="3.20.20.140">
    <property type="entry name" value="Metal-dependent hydrolases"/>
    <property type="match status" value="1"/>
</dbReference>
<comment type="caution">
    <text evidence="5">The sequence shown here is derived from an EMBL/GenBank/DDBJ whole genome shotgun (WGS) entry which is preliminary data.</text>
</comment>
<dbReference type="PATRIC" id="fig|466.6.peg.1393"/>
<dbReference type="PANTHER" id="PTHR36928">
    <property type="entry name" value="PHOSPHATASE YCDX-RELATED"/>
    <property type="match status" value="1"/>
</dbReference>
<dbReference type="InterPro" id="IPR029398">
    <property type="entry name" value="PolB_thumb"/>
</dbReference>
<dbReference type="InterPro" id="IPR037160">
    <property type="entry name" value="DNA_Pol_thumb_sf"/>
</dbReference>
<evidence type="ECO:0000256" key="1">
    <source>
        <dbReference type="ARBA" id="ARBA00022679"/>
    </source>
</evidence>
<dbReference type="SUPFAM" id="SSF47802">
    <property type="entry name" value="DNA polymerase beta, N-terminal domain-like"/>
    <property type="match status" value="1"/>
</dbReference>
<dbReference type="OrthoDB" id="9808747at2"/>
<protein>
    <submittedName>
        <fullName evidence="5">DNA polymerase/3'-5' exonuclease PolX</fullName>
    </submittedName>
</protein>
<dbReference type="Gene3D" id="1.10.150.110">
    <property type="entry name" value="DNA polymerase beta, N-terminal domain-like"/>
    <property type="match status" value="1"/>
</dbReference>
<reference evidence="5 6" key="1">
    <citation type="submission" date="2015-11" db="EMBL/GenBank/DDBJ databases">
        <title>Genomic analysis of 38 Legionella species identifies large and diverse effector repertoires.</title>
        <authorList>
            <person name="Burstein D."/>
            <person name="Amaro F."/>
            <person name="Zusman T."/>
            <person name="Lifshitz Z."/>
            <person name="Cohen O."/>
            <person name="Gilbert J.A."/>
            <person name="Pupko T."/>
            <person name="Shuman H.A."/>
            <person name="Segal G."/>
        </authorList>
    </citation>
    <scope>NUCLEOTIDE SEQUENCE [LARGE SCALE GENOMIC DNA]</scope>
    <source>
        <strain evidence="5 6">PX-1-G2-E2</strain>
    </source>
</reference>
<dbReference type="SMART" id="SM00483">
    <property type="entry name" value="POLXc"/>
    <property type="match status" value="1"/>
</dbReference>
<gene>
    <name evidence="5" type="primary">polX</name>
    <name evidence="5" type="ORF">Lmac_1316</name>
</gene>
<dbReference type="GO" id="GO:0042578">
    <property type="term" value="F:phosphoric ester hydrolase activity"/>
    <property type="evidence" value="ECO:0007669"/>
    <property type="project" value="TreeGrafter"/>
</dbReference>
<dbReference type="SMART" id="SM00481">
    <property type="entry name" value="POLIIIAc"/>
    <property type="match status" value="1"/>
</dbReference>
<dbReference type="GO" id="GO:0005829">
    <property type="term" value="C:cytosol"/>
    <property type="evidence" value="ECO:0007669"/>
    <property type="project" value="TreeGrafter"/>
</dbReference>
<dbReference type="FunFam" id="3.20.20.140:FF:000047">
    <property type="entry name" value="PHP domain-containing protein"/>
    <property type="match status" value="1"/>
</dbReference>
<evidence type="ECO:0000259" key="3">
    <source>
        <dbReference type="SMART" id="SM00481"/>
    </source>
</evidence>
<dbReference type="InterPro" id="IPR047967">
    <property type="entry name" value="PolX_PHP"/>
</dbReference>
<evidence type="ECO:0000259" key="4">
    <source>
        <dbReference type="SMART" id="SM00483"/>
    </source>
</evidence>
<sequence length="564" mass="64568">MKKTNKEVANALSRFADLLHDSDNNPYRVRAFRRAAYSISQLDEEIETLLKQHFDLTSIPGIGKGIASVIMNLILSNKEPVIKEKILSDLTDIPGIGKTRVRELNKHNVFTKTQLIRAIKKNQLSDIKWLNQKFIDTQLNKPKSFAIKRFIRLYHAIPVVSDLLKHFHSIDEITWFESCGEYRRKKEIVSEFIFLIHAPHFTQAMNEFSHAKGVKHIINQDDESIVVLLWNSMKLTIYNVALNAIGAALIFYTGSKKHIKLLNDEAIKMGYQLKENGLFHENKIIASAEEEIYNALNLDYIEPELREGTHEITAAKTHQLPKLIELNDIKGDLHSHTNETDGKDSLEAMVRGAIEKGYEYFAITDHSKRLAITNGLDEKRLLQQIEKINELNASLPEILILKSIEVDILADGSLDLSNEVLKELDIVVASVHSLFKLPEKKQTDRILKAMDNPYFNILGHATGRLIRARPAYAVSIERILTAAKERGCFIELNSQPYRLDINDIYCQLAKTIGVKIAISSDAHSIRELDFMKLGINQARRGWLEKKEVINTYSWNELKRLLKRY</sequence>
<feature type="domain" description="Polymerase/histidinol phosphatase N-terminal" evidence="3">
    <location>
        <begin position="331"/>
        <end position="410"/>
    </location>
</feature>
<dbReference type="InterPro" id="IPR050243">
    <property type="entry name" value="PHP_phosphatase"/>
</dbReference>
<evidence type="ECO:0000313" key="5">
    <source>
        <dbReference type="EMBL" id="KTD27068.1"/>
    </source>
</evidence>
<dbReference type="GO" id="GO:0008270">
    <property type="term" value="F:zinc ion binding"/>
    <property type="evidence" value="ECO:0007669"/>
    <property type="project" value="TreeGrafter"/>
</dbReference>
<keyword evidence="5" id="KW-0378">Hydrolase</keyword>
<dbReference type="InterPro" id="IPR002054">
    <property type="entry name" value="DNA-dir_DNA_pol_X"/>
</dbReference>
<dbReference type="InterPro" id="IPR004013">
    <property type="entry name" value="PHP_dom"/>
</dbReference>
<accession>A0A0W0W3W2</accession>